<dbReference type="PANTHER" id="PTHR24243">
    <property type="entry name" value="G-PROTEIN COUPLED RECEPTOR"/>
    <property type="match status" value="1"/>
</dbReference>
<dbReference type="PROSITE" id="PS50262">
    <property type="entry name" value="G_PROTEIN_RECEP_F1_2"/>
    <property type="match status" value="1"/>
</dbReference>
<evidence type="ECO:0000256" key="2">
    <source>
        <dbReference type="ARBA" id="ARBA00022692"/>
    </source>
</evidence>
<dbReference type="AlphaFoldDB" id="A0A812B4R8"/>
<dbReference type="SUPFAM" id="SSF81321">
    <property type="entry name" value="Family A G protein-coupled receptor-like"/>
    <property type="match status" value="1"/>
</dbReference>
<dbReference type="GO" id="GO:0004930">
    <property type="term" value="F:G protein-coupled receptor activity"/>
    <property type="evidence" value="ECO:0007669"/>
    <property type="project" value="UniProtKB-KW"/>
</dbReference>
<keyword evidence="3 8" id="KW-1133">Transmembrane helix</keyword>
<dbReference type="Pfam" id="PF00001">
    <property type="entry name" value="7tm_1"/>
    <property type="match status" value="1"/>
</dbReference>
<feature type="domain" description="G-protein coupled receptors family 1 profile" evidence="9">
    <location>
        <begin position="107"/>
        <end position="224"/>
    </location>
</feature>
<keyword evidence="2 8" id="KW-0812">Transmembrane</keyword>
<evidence type="ECO:0000313" key="10">
    <source>
        <dbReference type="EMBL" id="CAE1168056.1"/>
    </source>
</evidence>
<evidence type="ECO:0000259" key="9">
    <source>
        <dbReference type="PROSITE" id="PS50262"/>
    </source>
</evidence>
<feature type="transmembrane region" description="Helical" evidence="8">
    <location>
        <begin position="99"/>
        <end position="120"/>
    </location>
</feature>
<evidence type="ECO:0000256" key="1">
    <source>
        <dbReference type="ARBA" id="ARBA00004141"/>
    </source>
</evidence>
<keyword evidence="5 8" id="KW-0472">Membrane</keyword>
<sequence length="361" mass="40263">MVNTYFPSTSSPFLFTLPTSSLLSASPSSSVFSSISFRKLDDQSLADYTSWSPNNNQRRNLVTSENGHETSFNNESISSVNFYWEHRVATIINLYVPPFLVILGTICNCLVVLVMAGHWFSSVSTSVYMISGTIADTASLLIALPAHWVYVNFPDSIQRSEHSHIMCKFFNFFGWGSSDYGIILTVAMTIDKAIAILFPIKAQANCTTKRSKRVIFILFIFIVIKESHFLFVSNIVPPGRTEQLCTIDIPNDDQEVAQLQGLQRVETLVPGNGSLQKPADHCHVARRVLHPRHLDAAILAARDHHQQQPNGAAFDSVQPVGVRHRLLPAVREQTLSNTASIYLSIYLSILCVSYLFPVREA</sequence>
<feature type="transmembrane region" description="Helical" evidence="8">
    <location>
        <begin position="127"/>
        <end position="150"/>
    </location>
</feature>
<evidence type="ECO:0000256" key="8">
    <source>
        <dbReference type="SAM" id="Phobius"/>
    </source>
</evidence>
<evidence type="ECO:0000256" key="4">
    <source>
        <dbReference type="ARBA" id="ARBA00023040"/>
    </source>
</evidence>
<feature type="transmembrane region" description="Helical" evidence="8">
    <location>
        <begin position="180"/>
        <end position="202"/>
    </location>
</feature>
<evidence type="ECO:0000256" key="3">
    <source>
        <dbReference type="ARBA" id="ARBA00022989"/>
    </source>
</evidence>
<name>A0A812B4R8_ACAPH</name>
<accession>A0A812B4R8</accession>
<dbReference type="EMBL" id="CAHIKZ030000313">
    <property type="protein sequence ID" value="CAE1168056.1"/>
    <property type="molecule type" value="Genomic_DNA"/>
</dbReference>
<comment type="subcellular location">
    <subcellularLocation>
        <location evidence="1">Membrane</location>
        <topology evidence="1">Multi-pass membrane protein</topology>
    </subcellularLocation>
</comment>
<reference evidence="10" key="1">
    <citation type="submission" date="2021-01" db="EMBL/GenBank/DDBJ databases">
        <authorList>
            <person name="Li R."/>
            <person name="Bekaert M."/>
        </authorList>
    </citation>
    <scope>NUCLEOTIDE SEQUENCE</scope>
    <source>
        <strain evidence="10">Farmed</strain>
    </source>
</reference>
<keyword evidence="11" id="KW-1185">Reference proteome</keyword>
<proteinExistence type="predicted"/>
<dbReference type="Gene3D" id="1.20.1070.10">
    <property type="entry name" value="Rhodopsin 7-helix transmembrane proteins"/>
    <property type="match status" value="1"/>
</dbReference>
<dbReference type="InterPro" id="IPR000276">
    <property type="entry name" value="GPCR_Rhodpsn"/>
</dbReference>
<dbReference type="OrthoDB" id="9990906at2759"/>
<gene>
    <name evidence="10" type="ORF">SPHA_9849</name>
</gene>
<evidence type="ECO:0000256" key="7">
    <source>
        <dbReference type="ARBA" id="ARBA00023224"/>
    </source>
</evidence>
<evidence type="ECO:0000313" key="11">
    <source>
        <dbReference type="Proteomes" id="UP000597762"/>
    </source>
</evidence>
<evidence type="ECO:0000256" key="6">
    <source>
        <dbReference type="ARBA" id="ARBA00023170"/>
    </source>
</evidence>
<comment type="caution">
    <text evidence="10">The sequence shown here is derived from an EMBL/GenBank/DDBJ whole genome shotgun (WGS) entry which is preliminary data.</text>
</comment>
<feature type="transmembrane region" description="Helical" evidence="8">
    <location>
        <begin position="339"/>
        <end position="356"/>
    </location>
</feature>
<organism evidence="10 11">
    <name type="scientific">Acanthosepion pharaonis</name>
    <name type="common">Pharaoh cuttlefish</name>
    <name type="synonym">Sepia pharaonis</name>
    <dbReference type="NCBI Taxonomy" id="158019"/>
    <lineage>
        <taxon>Eukaryota</taxon>
        <taxon>Metazoa</taxon>
        <taxon>Spiralia</taxon>
        <taxon>Lophotrochozoa</taxon>
        <taxon>Mollusca</taxon>
        <taxon>Cephalopoda</taxon>
        <taxon>Coleoidea</taxon>
        <taxon>Decapodiformes</taxon>
        <taxon>Sepiida</taxon>
        <taxon>Sepiina</taxon>
        <taxon>Sepiidae</taxon>
        <taxon>Acanthosepion</taxon>
    </lineage>
</organism>
<keyword evidence="4" id="KW-0297">G-protein coupled receptor</keyword>
<evidence type="ECO:0000256" key="5">
    <source>
        <dbReference type="ARBA" id="ARBA00023136"/>
    </source>
</evidence>
<dbReference type="PANTHER" id="PTHR24243:SF230">
    <property type="entry name" value="G-PROTEIN COUPLED RECEPTORS FAMILY 1 PROFILE DOMAIN-CONTAINING PROTEIN"/>
    <property type="match status" value="1"/>
</dbReference>
<dbReference type="Proteomes" id="UP000597762">
    <property type="component" value="Unassembled WGS sequence"/>
</dbReference>
<feature type="transmembrane region" description="Helical" evidence="8">
    <location>
        <begin position="214"/>
        <end position="232"/>
    </location>
</feature>
<dbReference type="GO" id="GO:0005886">
    <property type="term" value="C:plasma membrane"/>
    <property type="evidence" value="ECO:0007669"/>
    <property type="project" value="TreeGrafter"/>
</dbReference>
<dbReference type="InterPro" id="IPR017452">
    <property type="entry name" value="GPCR_Rhodpsn_7TM"/>
</dbReference>
<protein>
    <recommendedName>
        <fullName evidence="9">G-protein coupled receptors family 1 profile domain-containing protein</fullName>
    </recommendedName>
</protein>
<keyword evidence="6" id="KW-0675">Receptor</keyword>
<keyword evidence="7" id="KW-0807">Transducer</keyword>